<feature type="transmembrane region" description="Helical" evidence="1">
    <location>
        <begin position="91"/>
        <end position="110"/>
    </location>
</feature>
<evidence type="ECO:0000313" key="3">
    <source>
        <dbReference type="Proteomes" id="UP000649326"/>
    </source>
</evidence>
<dbReference type="Proteomes" id="UP000649326">
    <property type="component" value="Unassembled WGS sequence"/>
</dbReference>
<dbReference type="EMBL" id="DQUG01000003">
    <property type="protein sequence ID" value="HIP74580.1"/>
    <property type="molecule type" value="Genomic_DNA"/>
</dbReference>
<comment type="caution">
    <text evidence="2">The sequence shown here is derived from an EMBL/GenBank/DDBJ whole genome shotgun (WGS) entry which is preliminary data.</text>
</comment>
<gene>
    <name evidence="2" type="ORF">EYH13_00110</name>
</gene>
<name>A0A833E019_9EURY</name>
<dbReference type="AlphaFoldDB" id="A0A833E019"/>
<evidence type="ECO:0000313" key="2">
    <source>
        <dbReference type="EMBL" id="HIP74580.1"/>
    </source>
</evidence>
<evidence type="ECO:0000256" key="1">
    <source>
        <dbReference type="SAM" id="Phobius"/>
    </source>
</evidence>
<keyword evidence="1" id="KW-0812">Transmembrane</keyword>
<feature type="transmembrane region" description="Helical" evidence="1">
    <location>
        <begin position="116"/>
        <end position="134"/>
    </location>
</feature>
<protein>
    <submittedName>
        <fullName evidence="2">Uncharacterized protein</fullName>
    </submittedName>
</protein>
<proteinExistence type="predicted"/>
<sequence>MNGLSFLAGLYGYIAFVLTLLAAKNAMQGKDFFWSKIRKYTDALVGVLSFIISTQAEGKFKIILILYGASLLLSSLKDVLKLSNIIVRKVFNYITNSYIVLAIFLMAPVVEETLHVNATIIFILIYFLTYKLIWRGLR</sequence>
<keyword evidence="1" id="KW-1133">Transmembrane helix</keyword>
<accession>A0A833E019</accession>
<feature type="transmembrane region" description="Helical" evidence="1">
    <location>
        <begin position="6"/>
        <end position="27"/>
    </location>
</feature>
<reference evidence="2" key="1">
    <citation type="journal article" date="2020" name="ISME J.">
        <title>Gammaproteobacteria mediating utilization of methyl-, sulfur- and petroleum organic compounds in deep ocean hydrothermal plumes.</title>
        <authorList>
            <person name="Zhou Z."/>
            <person name="Liu Y."/>
            <person name="Pan J."/>
            <person name="Cron B.R."/>
            <person name="Toner B.M."/>
            <person name="Anantharaman K."/>
            <person name="Breier J.A."/>
            <person name="Dick G.J."/>
            <person name="Li M."/>
        </authorList>
    </citation>
    <scope>NUCLEOTIDE SEQUENCE</scope>
    <source>
        <strain evidence="2">SZUA-1451</strain>
    </source>
</reference>
<keyword evidence="1" id="KW-0472">Membrane</keyword>
<organism evidence="2 3">
    <name type="scientific">Thermococcus paralvinellae</name>
    <dbReference type="NCBI Taxonomy" id="582419"/>
    <lineage>
        <taxon>Archaea</taxon>
        <taxon>Methanobacteriati</taxon>
        <taxon>Methanobacteriota</taxon>
        <taxon>Thermococci</taxon>
        <taxon>Thermococcales</taxon>
        <taxon>Thermococcaceae</taxon>
        <taxon>Thermococcus</taxon>
    </lineage>
</organism>